<evidence type="ECO:0000256" key="1">
    <source>
        <dbReference type="ARBA" id="ARBA00022649"/>
    </source>
</evidence>
<dbReference type="Gene3D" id="3.30.2310.20">
    <property type="entry name" value="RelE-like"/>
    <property type="match status" value="1"/>
</dbReference>
<gene>
    <name evidence="2" type="ORF">SAMN05421819_4137</name>
</gene>
<dbReference type="AlphaFoldDB" id="A0A1H6C2F4"/>
<keyword evidence="3" id="KW-1185">Reference proteome</keyword>
<accession>A0A1H6C2F4</accession>
<evidence type="ECO:0000313" key="2">
    <source>
        <dbReference type="EMBL" id="SEG66546.1"/>
    </source>
</evidence>
<evidence type="ECO:0000313" key="3">
    <source>
        <dbReference type="Proteomes" id="UP000236728"/>
    </source>
</evidence>
<dbReference type="InterPro" id="IPR035093">
    <property type="entry name" value="RelE/ParE_toxin_dom_sf"/>
</dbReference>
<dbReference type="InterPro" id="IPR007712">
    <property type="entry name" value="RelE/ParE_toxin"/>
</dbReference>
<dbReference type="EMBL" id="FNVA01000008">
    <property type="protein sequence ID" value="SEG66546.1"/>
    <property type="molecule type" value="Genomic_DNA"/>
</dbReference>
<organism evidence="2 3">
    <name type="scientific">Bryocella elongata</name>
    <dbReference type="NCBI Taxonomy" id="863522"/>
    <lineage>
        <taxon>Bacteria</taxon>
        <taxon>Pseudomonadati</taxon>
        <taxon>Acidobacteriota</taxon>
        <taxon>Terriglobia</taxon>
        <taxon>Terriglobales</taxon>
        <taxon>Acidobacteriaceae</taxon>
        <taxon>Bryocella</taxon>
    </lineage>
</organism>
<sequence length="113" mass="12749">MTAQKIKIRVARIARIEIAEQSAYYREKAGEELSNRWRTSVNRAIQSLRILPERGAPAKASLPELAGLRMLHLEGFPKHLVFYVYDGNIPQVDILSVVHGARDLSALLRDPSE</sequence>
<reference evidence="2 3" key="1">
    <citation type="submission" date="2016-10" db="EMBL/GenBank/DDBJ databases">
        <authorList>
            <person name="de Groot N.N."/>
        </authorList>
    </citation>
    <scope>NUCLEOTIDE SEQUENCE [LARGE SCALE GENOMIC DNA]</scope>
    <source>
        <strain evidence="2 3">DSM 22489</strain>
    </source>
</reference>
<protein>
    <submittedName>
        <fullName evidence="2">Plasmid stabilization system protein ParE</fullName>
    </submittedName>
</protein>
<dbReference type="Proteomes" id="UP000236728">
    <property type="component" value="Unassembled WGS sequence"/>
</dbReference>
<keyword evidence="1" id="KW-1277">Toxin-antitoxin system</keyword>
<dbReference type="Pfam" id="PF05016">
    <property type="entry name" value="ParE_toxin"/>
    <property type="match status" value="1"/>
</dbReference>
<proteinExistence type="predicted"/>
<name>A0A1H6C2F4_9BACT</name>
<dbReference type="RefSeq" id="WP_103934976.1">
    <property type="nucleotide sequence ID" value="NZ_FNVA01000008.1"/>
</dbReference>
<dbReference type="OrthoDB" id="123425at2"/>